<evidence type="ECO:0000256" key="1">
    <source>
        <dbReference type="ARBA" id="ARBA00001922"/>
    </source>
</evidence>
<dbReference type="RefSeq" id="WP_228615292.1">
    <property type="nucleotide sequence ID" value="NZ_QEFP02000007.1"/>
</dbReference>
<keyword evidence="5 12" id="KW-0547">Nucleotide-binding</keyword>
<dbReference type="PROSITE" id="PS00089">
    <property type="entry name" value="RIBORED_LARGE"/>
    <property type="match status" value="1"/>
</dbReference>
<evidence type="ECO:0000256" key="11">
    <source>
        <dbReference type="ARBA" id="ARBA00047754"/>
    </source>
</evidence>
<dbReference type="Pfam" id="PF02867">
    <property type="entry name" value="Ribonuc_red_lgC"/>
    <property type="match status" value="1"/>
</dbReference>
<keyword evidence="7 13" id="KW-0560">Oxidoreductase</keyword>
<organism evidence="15 16">
    <name type="scientific">Nanobsidianus stetteri</name>
    <dbReference type="NCBI Taxonomy" id="1294122"/>
    <lineage>
        <taxon>Archaea</taxon>
        <taxon>Nanobdellota</taxon>
        <taxon>Candidatus Nanoarchaeia</taxon>
        <taxon>Nanoarchaeales</taxon>
        <taxon>Nanopusillaceae</taxon>
        <taxon>Candidatus Nanobsidianus</taxon>
    </lineage>
</organism>
<evidence type="ECO:0000256" key="8">
    <source>
        <dbReference type="ARBA" id="ARBA00023116"/>
    </source>
</evidence>
<comment type="similarity">
    <text evidence="2 13">Belongs to the ribonucleoside diphosphate reductase class-2 family.</text>
</comment>
<dbReference type="GO" id="GO:0005524">
    <property type="term" value="F:ATP binding"/>
    <property type="evidence" value="ECO:0007669"/>
    <property type="project" value="UniProtKB-UniRule"/>
</dbReference>
<dbReference type="GO" id="GO:0009263">
    <property type="term" value="P:deoxyribonucleotide biosynthetic process"/>
    <property type="evidence" value="ECO:0007669"/>
    <property type="project" value="UniProtKB-KW"/>
</dbReference>
<keyword evidence="10 13" id="KW-0170">Cobalt</keyword>
<dbReference type="InterPro" id="IPR005144">
    <property type="entry name" value="ATP-cone_dom"/>
</dbReference>
<dbReference type="InterPro" id="IPR013344">
    <property type="entry name" value="RNR_NrdJ/NrdZ"/>
</dbReference>
<dbReference type="InterPro" id="IPR050862">
    <property type="entry name" value="RdRp_reductase_class-2"/>
</dbReference>
<evidence type="ECO:0000313" key="16">
    <source>
        <dbReference type="Proteomes" id="UP000245509"/>
    </source>
</evidence>
<dbReference type="PANTHER" id="PTHR43371">
    <property type="entry name" value="VITAMIN B12-DEPENDENT RIBONUCLEOTIDE REDUCTASE"/>
    <property type="match status" value="1"/>
</dbReference>
<dbReference type="InterPro" id="IPR008926">
    <property type="entry name" value="RNR_R1-su_N"/>
</dbReference>
<evidence type="ECO:0000256" key="7">
    <source>
        <dbReference type="ARBA" id="ARBA00023002"/>
    </source>
</evidence>
<keyword evidence="3" id="KW-0021">Allosteric enzyme</keyword>
<keyword evidence="8" id="KW-0215">Deoxyribonucleotide synthesis</keyword>
<dbReference type="SUPFAM" id="SSF51998">
    <property type="entry name" value="PFL-like glycyl radical enzymes"/>
    <property type="match status" value="1"/>
</dbReference>
<accession>A0AAE3EEY9</accession>
<evidence type="ECO:0000256" key="3">
    <source>
        <dbReference type="ARBA" id="ARBA00022533"/>
    </source>
</evidence>
<keyword evidence="9" id="KW-1015">Disulfide bond</keyword>
<dbReference type="GO" id="GO:0071897">
    <property type="term" value="P:DNA biosynthetic process"/>
    <property type="evidence" value="ECO:0007669"/>
    <property type="project" value="UniProtKB-KW"/>
</dbReference>
<evidence type="ECO:0000256" key="9">
    <source>
        <dbReference type="ARBA" id="ARBA00023157"/>
    </source>
</evidence>
<name>A0AAE3EEY9_NANST</name>
<dbReference type="GO" id="GO:0031419">
    <property type="term" value="F:cobalamin binding"/>
    <property type="evidence" value="ECO:0007669"/>
    <property type="project" value="UniProtKB-KW"/>
</dbReference>
<keyword evidence="4 13" id="KW-0846">Cobalamin</keyword>
<reference evidence="15" key="1">
    <citation type="journal article" date="2015" name="Appl. Environ. Microbiol.">
        <title>Nanoarchaeota, Their Sulfolobales Host, and Nanoarchaeota Virus Distribution across Yellowstone National Park Hot Springs.</title>
        <authorList>
            <person name="Munson-McGee J.H."/>
            <person name="Field E.K."/>
            <person name="Bateson M."/>
            <person name="Rooney C."/>
            <person name="Stepanauskas R."/>
            <person name="Young M.J."/>
        </authorList>
    </citation>
    <scope>NUCLEOTIDE SEQUENCE</scope>
    <source>
        <strain evidence="15">SCGC AB-777_F03</strain>
    </source>
</reference>
<keyword evidence="6 12" id="KW-0067">ATP-binding</keyword>
<evidence type="ECO:0000256" key="2">
    <source>
        <dbReference type="ARBA" id="ARBA00007405"/>
    </source>
</evidence>
<dbReference type="AlphaFoldDB" id="A0AAE3EEY9"/>
<comment type="cofactor">
    <cofactor evidence="1 13">
        <name>adenosylcob(III)alamin</name>
        <dbReference type="ChEBI" id="CHEBI:18408"/>
    </cofactor>
</comment>
<evidence type="ECO:0000256" key="4">
    <source>
        <dbReference type="ARBA" id="ARBA00022628"/>
    </source>
</evidence>
<reference evidence="15" key="3">
    <citation type="submission" date="2021-11" db="EMBL/GenBank/DDBJ databases">
        <authorList>
            <person name="Munson-Mcgee J."/>
            <person name="Field E."/>
            <person name="Bateson M."/>
            <person name="Rooney C."/>
            <person name="Stepanauskas R."/>
            <person name="Young M."/>
        </authorList>
    </citation>
    <scope>NUCLEOTIDE SEQUENCE</scope>
    <source>
        <strain evidence="15">SCGC AB-777_F03</strain>
    </source>
</reference>
<evidence type="ECO:0000259" key="14">
    <source>
        <dbReference type="PROSITE" id="PS51161"/>
    </source>
</evidence>
<proteinExistence type="inferred from homology"/>
<evidence type="ECO:0000256" key="12">
    <source>
        <dbReference type="PROSITE-ProRule" id="PRU00492"/>
    </source>
</evidence>
<comment type="catalytic activity">
    <reaction evidence="11 13">
        <text>a 2'-deoxyribonucleoside 5'-diphosphate + [thioredoxin]-disulfide + H2O = a ribonucleoside 5'-diphosphate + [thioredoxin]-dithiol</text>
        <dbReference type="Rhea" id="RHEA:23252"/>
        <dbReference type="Rhea" id="RHEA-COMP:10698"/>
        <dbReference type="Rhea" id="RHEA-COMP:10700"/>
        <dbReference type="ChEBI" id="CHEBI:15377"/>
        <dbReference type="ChEBI" id="CHEBI:29950"/>
        <dbReference type="ChEBI" id="CHEBI:50058"/>
        <dbReference type="ChEBI" id="CHEBI:57930"/>
        <dbReference type="ChEBI" id="CHEBI:73316"/>
        <dbReference type="EC" id="1.17.4.1"/>
    </reaction>
</comment>
<dbReference type="InterPro" id="IPR000788">
    <property type="entry name" value="RNR_lg_C"/>
</dbReference>
<reference evidence="15" key="2">
    <citation type="submission" date="2017-05" db="EMBL/GenBank/DDBJ databases">
        <authorList>
            <person name="Munson-Mcgee J.H."/>
        </authorList>
    </citation>
    <scope>NUCLEOTIDE SEQUENCE</scope>
    <source>
        <strain evidence="15">SCGC AB-777_F03</strain>
    </source>
</reference>
<sequence>MSDMGFINSFSQEKKEKEVVLGQKNYKIKKVIKRDGRIVDFDPERIKYAVERAMKAVGQYDKEKLEKVVDYIIRVLEEKYDDIKYPTVEEIQDIVELSLLKFDLYDVAKAYISYRKEKEKIREEKKNLLGKFYEEEVAKRFSVNSIRLMVNRYLLRNENKELIEGPKQMFERVAALIVIPDILYDERIYDKDGKQKVHPKEEFDFVKNENKYGLPIKDPKFRWNRYHLERMKYLYDYLNERGHMKVLWSEFINMLEKGEFDKYYENFYQYYDLMVSKRFMPNSPTLFNAGAPLGQLSACFVLDIDDDMESIMKSATEAALIFKSGGGIGINYSKLRPEGDVVASTGGVASGPVSFMKIIDTVTDVVKQGGKRRGANMGILESWHPEIFKFIHLKEKDGILENFNISVMYDPSFWEHFENKKEYPLINPRLLRKYNLPFPGDPNFDINKVPKEAITGYVNPETILQEAAYVAWEKGDPGCLFMDNINRRNVQYKYRGPIRATNPCGEQPLYPYESCNLGSINLYALVEFKDGKAEFNWNKYIETIKWAYRFLDNVIDVNKYPIKEIEIASKSVRRVGLGFMGLADLFYALGIPYTSEEAYKLLMKISEYLTYYSMLESVERAKTRGKFDRYDQTTYKDGELPVEGYYHRELWTLDWEYLKEQIIKYGIRNVEVTSVAPTGSISMIADTSSGIEPQYSLVYEKRVTAGVYYYVDQELERQLRERGLYNNDILKKISDNGGSLLGIKEIPDDLKAIFLTALDIPWWDHIRAQAVSQMWITTSISKTINMPNWVQPDDVYYSYLLAYKMGCKGITIYRDGSKSSQVYVAPSEASKARFMDYFRLIREGKINNKTIEILNQYGIKLPNWYYELNNNVEVPKVKLNVNINNTLKVEENGNNKVEKCPVCGSTRLKHEAGCVVCIDCGWSECIIA</sequence>
<keyword evidence="13" id="KW-0237">DNA synthesis</keyword>
<evidence type="ECO:0000256" key="10">
    <source>
        <dbReference type="ARBA" id="ARBA00023285"/>
    </source>
</evidence>
<dbReference type="Pfam" id="PF00317">
    <property type="entry name" value="Ribonuc_red_lgN"/>
    <property type="match status" value="1"/>
</dbReference>
<dbReference type="EMBL" id="QEFP02000007">
    <property type="protein sequence ID" value="MCC5447064.1"/>
    <property type="molecule type" value="Genomic_DNA"/>
</dbReference>
<dbReference type="Proteomes" id="UP000245509">
    <property type="component" value="Unassembled WGS sequence"/>
</dbReference>
<dbReference type="NCBIfam" id="TIGR02504">
    <property type="entry name" value="NrdJ_Z"/>
    <property type="match status" value="1"/>
</dbReference>
<dbReference type="Pfam" id="PF03477">
    <property type="entry name" value="ATP-cone"/>
    <property type="match status" value="1"/>
</dbReference>
<dbReference type="CDD" id="cd02888">
    <property type="entry name" value="RNR_II_dimer"/>
    <property type="match status" value="1"/>
</dbReference>
<feature type="domain" description="ATP-cone" evidence="14">
    <location>
        <begin position="29"/>
        <end position="122"/>
    </location>
</feature>
<dbReference type="SUPFAM" id="SSF48168">
    <property type="entry name" value="R1 subunit of ribonucleotide reductase, N-terminal domain"/>
    <property type="match status" value="2"/>
</dbReference>
<evidence type="ECO:0000256" key="5">
    <source>
        <dbReference type="ARBA" id="ARBA00022741"/>
    </source>
</evidence>
<dbReference type="PRINTS" id="PR01183">
    <property type="entry name" value="RIBORDTASEM1"/>
</dbReference>
<dbReference type="EC" id="1.17.4.1" evidence="13"/>
<dbReference type="InterPro" id="IPR013509">
    <property type="entry name" value="RNR_lsu_N"/>
</dbReference>
<evidence type="ECO:0000256" key="6">
    <source>
        <dbReference type="ARBA" id="ARBA00022840"/>
    </source>
</evidence>
<dbReference type="PROSITE" id="PS51161">
    <property type="entry name" value="ATP_CONE"/>
    <property type="match status" value="1"/>
</dbReference>
<evidence type="ECO:0000313" key="15">
    <source>
        <dbReference type="EMBL" id="MCC5447064.1"/>
    </source>
</evidence>
<comment type="caution">
    <text evidence="15">The sequence shown here is derived from an EMBL/GenBank/DDBJ whole genome shotgun (WGS) entry which is preliminary data.</text>
</comment>
<dbReference type="Gene3D" id="3.20.70.20">
    <property type="match status" value="1"/>
</dbReference>
<dbReference type="InterPro" id="IPR013346">
    <property type="entry name" value="NrdE_NrdA_C"/>
</dbReference>
<dbReference type="PANTHER" id="PTHR43371:SF1">
    <property type="entry name" value="RIBONUCLEOSIDE-DIPHOSPHATE REDUCTASE"/>
    <property type="match status" value="1"/>
</dbReference>
<gene>
    <name evidence="15" type="ORF">DDW03_001445</name>
</gene>
<dbReference type="NCBIfam" id="TIGR02506">
    <property type="entry name" value="NrdE_NrdA"/>
    <property type="match status" value="1"/>
</dbReference>
<dbReference type="GO" id="GO:0004748">
    <property type="term" value="F:ribonucleoside-diphosphate reductase activity, thioredoxin disulfide as acceptor"/>
    <property type="evidence" value="ECO:0007669"/>
    <property type="project" value="UniProtKB-EC"/>
</dbReference>
<evidence type="ECO:0000256" key="13">
    <source>
        <dbReference type="RuleBase" id="RU364064"/>
    </source>
</evidence>
<comment type="function">
    <text evidence="13">Catalyzes the reduction of ribonucleotides to deoxyribonucleotides. May function to provide a pool of deoxyribonucleotide precursors for DNA repair during oxygen limitation and/or for immediate growth after restoration of oxygen.</text>
</comment>
<protein>
    <recommendedName>
        <fullName evidence="13">Vitamin B12-dependent ribonucleotide reductase</fullName>
        <ecNumber evidence="13">1.17.4.1</ecNumber>
    </recommendedName>
</protein>